<evidence type="ECO:0000256" key="1">
    <source>
        <dbReference type="ARBA" id="ARBA00010233"/>
    </source>
</evidence>
<keyword evidence="3" id="KW-0645">Protease</keyword>
<dbReference type="SUPFAM" id="SSF52317">
    <property type="entry name" value="Class I glutamine amidotransferase-like"/>
    <property type="match status" value="1"/>
</dbReference>
<dbReference type="InterPro" id="IPR040449">
    <property type="entry name" value="Peptidase_S66_N"/>
</dbReference>
<dbReference type="InterPro" id="IPR029062">
    <property type="entry name" value="Class_I_gatase-like"/>
</dbReference>
<gene>
    <name evidence="8" type="ORF">FOC50_06690</name>
</gene>
<dbReference type="Gene3D" id="3.50.30.60">
    <property type="entry name" value="LD-carboxypeptidase A C-terminal domain-like"/>
    <property type="match status" value="1"/>
</dbReference>
<dbReference type="InterPro" id="IPR040921">
    <property type="entry name" value="Peptidase_S66C"/>
</dbReference>
<sequence>MLEINNKVALVVCSNGKAREDKVKLDNLEKTLLELGLVPVYSNYLYKDEFGRSASSEIRSEELMRFFTDKSIKAIFDISGGDLSNEILDYLDYDIIKKNIKPFFGYSDLSVVLNAITAKTGEPTYLYQVLNIIRNKDIRNRFKKTVLYNEPDLVNISWEFFQGEEISGIVAGGNIRCFLKLAGTQYFPDLENRVLFLEGLGTTVESLITHLTQLKQMGVFDKIAGLLLGTFTNLEKSYDKHYIYRIVQDFIAKDLPVAKTSEVGHDINSKILTIGGKINIKNFQSS</sequence>
<dbReference type="Gene3D" id="3.40.50.10740">
    <property type="entry name" value="Class I glutamine amidotransferase-like"/>
    <property type="match status" value="1"/>
</dbReference>
<evidence type="ECO:0000313" key="8">
    <source>
        <dbReference type="EMBL" id="QGS07964.1"/>
    </source>
</evidence>
<dbReference type="PIRSF" id="PIRSF028757">
    <property type="entry name" value="LD-carboxypeptidase"/>
    <property type="match status" value="1"/>
</dbReference>
<evidence type="ECO:0000259" key="7">
    <source>
        <dbReference type="Pfam" id="PF17676"/>
    </source>
</evidence>
<dbReference type="PANTHER" id="PTHR30237:SF2">
    <property type="entry name" value="MUREIN TETRAPEPTIDE CARBOXYPEPTIDASE"/>
    <property type="match status" value="1"/>
</dbReference>
<protein>
    <submittedName>
        <fullName evidence="8">LD-carboxypeptidase</fullName>
    </submittedName>
</protein>
<keyword evidence="4" id="KW-0378">Hydrolase</keyword>
<reference evidence="8 9" key="1">
    <citation type="submission" date="2019-11" db="EMBL/GenBank/DDBJ databases">
        <title>FDA dAtabase for Regulatory Grade micrObial Sequences (FDA-ARGOS): Supporting development and validation of Infectious Disease Dx tests.</title>
        <authorList>
            <person name="Turner S."/>
            <person name="Byrd R."/>
            <person name="Tallon L."/>
            <person name="Sadzewicz L."/>
            <person name="Vavikolanu K."/>
            <person name="Mehta A."/>
            <person name="Aluvathingal J."/>
            <person name="Nadendla S."/>
            <person name="Myers T."/>
            <person name="Yan Y."/>
            <person name="Sichtig H."/>
        </authorList>
    </citation>
    <scope>NUCLEOTIDE SEQUENCE [LARGE SCALE GENOMIC DNA]</scope>
    <source>
        <strain evidence="8 9">FDAARGOS_742</strain>
    </source>
</reference>
<accession>A0ABX6FHJ6</accession>
<keyword evidence="5" id="KW-0720">Serine protease</keyword>
<proteinExistence type="inferred from homology"/>
<evidence type="ECO:0000313" key="9">
    <source>
        <dbReference type="Proteomes" id="UP000427636"/>
    </source>
</evidence>
<evidence type="ECO:0000256" key="5">
    <source>
        <dbReference type="ARBA" id="ARBA00022825"/>
    </source>
</evidence>
<dbReference type="RefSeq" id="WP_155824756.1">
    <property type="nucleotide sequence ID" value="NZ_CAUUTG010000017.1"/>
</dbReference>
<feature type="domain" description="LD-carboxypeptidase C-terminal" evidence="7">
    <location>
        <begin position="167"/>
        <end position="280"/>
    </location>
</feature>
<dbReference type="PANTHER" id="PTHR30237">
    <property type="entry name" value="MURAMOYLTETRAPEPTIDE CARBOXYPEPTIDASE"/>
    <property type="match status" value="1"/>
</dbReference>
<dbReference type="Pfam" id="PF17676">
    <property type="entry name" value="Peptidase_S66C"/>
    <property type="match status" value="1"/>
</dbReference>
<evidence type="ECO:0000259" key="6">
    <source>
        <dbReference type="Pfam" id="PF02016"/>
    </source>
</evidence>
<dbReference type="InterPro" id="IPR003507">
    <property type="entry name" value="S66_fam"/>
</dbReference>
<organism evidence="8 9">
    <name type="scientific">Gemella sanguinis</name>
    <dbReference type="NCBI Taxonomy" id="84135"/>
    <lineage>
        <taxon>Bacteria</taxon>
        <taxon>Bacillati</taxon>
        <taxon>Bacillota</taxon>
        <taxon>Bacilli</taxon>
        <taxon>Bacillales</taxon>
        <taxon>Gemellaceae</taxon>
        <taxon>Gemella</taxon>
    </lineage>
</organism>
<dbReference type="InterPro" id="IPR027461">
    <property type="entry name" value="Carboxypeptidase_A_C_sf"/>
</dbReference>
<evidence type="ECO:0000256" key="3">
    <source>
        <dbReference type="ARBA" id="ARBA00022670"/>
    </source>
</evidence>
<evidence type="ECO:0000256" key="2">
    <source>
        <dbReference type="ARBA" id="ARBA00022645"/>
    </source>
</evidence>
<dbReference type="EMBL" id="CP046313">
    <property type="protein sequence ID" value="QGS07964.1"/>
    <property type="molecule type" value="Genomic_DNA"/>
</dbReference>
<dbReference type="GeneID" id="84802934"/>
<dbReference type="Proteomes" id="UP000427636">
    <property type="component" value="Chromosome"/>
</dbReference>
<feature type="domain" description="LD-carboxypeptidase N-terminal" evidence="6">
    <location>
        <begin position="8"/>
        <end position="125"/>
    </location>
</feature>
<keyword evidence="2" id="KW-0121">Carboxypeptidase</keyword>
<keyword evidence="9" id="KW-1185">Reference proteome</keyword>
<comment type="similarity">
    <text evidence="1">Belongs to the peptidase S66 family.</text>
</comment>
<dbReference type="Pfam" id="PF02016">
    <property type="entry name" value="Peptidase_S66"/>
    <property type="match status" value="1"/>
</dbReference>
<name>A0ABX6FHJ6_9BACL</name>
<evidence type="ECO:0000256" key="4">
    <source>
        <dbReference type="ARBA" id="ARBA00022801"/>
    </source>
</evidence>
<dbReference type="InterPro" id="IPR027478">
    <property type="entry name" value="LdcA_N"/>
</dbReference>
<dbReference type="SUPFAM" id="SSF141986">
    <property type="entry name" value="LD-carboxypeptidase A C-terminal domain-like"/>
    <property type="match status" value="1"/>
</dbReference>
<dbReference type="CDD" id="cd07062">
    <property type="entry name" value="Peptidase_S66_mccF_like"/>
    <property type="match status" value="1"/>
</dbReference>